<evidence type="ECO:0000313" key="9">
    <source>
        <dbReference type="Proteomes" id="UP000321089"/>
    </source>
</evidence>
<dbReference type="InterPro" id="IPR003740">
    <property type="entry name" value="YitT"/>
</dbReference>
<evidence type="ECO:0000256" key="4">
    <source>
        <dbReference type="ARBA" id="ARBA00022989"/>
    </source>
</evidence>
<evidence type="ECO:0000256" key="2">
    <source>
        <dbReference type="ARBA" id="ARBA00022475"/>
    </source>
</evidence>
<feature type="transmembrane region" description="Helical" evidence="6">
    <location>
        <begin position="112"/>
        <end position="132"/>
    </location>
</feature>
<evidence type="ECO:0000313" key="8">
    <source>
        <dbReference type="EMBL" id="GEQ20764.1"/>
    </source>
</evidence>
<dbReference type="InterPro" id="IPR051461">
    <property type="entry name" value="UPF0750_membrane"/>
</dbReference>
<organism evidence="8 9">
    <name type="scientific">Clostridium butyricum</name>
    <dbReference type="NCBI Taxonomy" id="1492"/>
    <lineage>
        <taxon>Bacteria</taxon>
        <taxon>Bacillati</taxon>
        <taxon>Bacillota</taxon>
        <taxon>Clostridia</taxon>
        <taxon>Eubacteriales</taxon>
        <taxon>Clostridiaceae</taxon>
        <taxon>Clostridium</taxon>
    </lineage>
</organism>
<protein>
    <submittedName>
        <fullName evidence="8">Membrane protein</fullName>
    </submittedName>
</protein>
<keyword evidence="4 6" id="KW-1133">Transmembrane helix</keyword>
<dbReference type="InterPro" id="IPR019264">
    <property type="entry name" value="DUF2179"/>
</dbReference>
<feature type="transmembrane region" description="Helical" evidence="6">
    <location>
        <begin position="12"/>
        <end position="35"/>
    </location>
</feature>
<dbReference type="PANTHER" id="PTHR33545:SF5">
    <property type="entry name" value="UPF0750 MEMBRANE PROTEIN YITT"/>
    <property type="match status" value="1"/>
</dbReference>
<keyword evidence="5 6" id="KW-0472">Membrane</keyword>
<feature type="domain" description="DUF2179" evidence="7">
    <location>
        <begin position="227"/>
        <end position="281"/>
    </location>
</feature>
<feature type="transmembrane region" description="Helical" evidence="6">
    <location>
        <begin position="80"/>
        <end position="97"/>
    </location>
</feature>
<sequence length="287" mass="31515">MDTYYKYRANIFDVLIIFLGCIIASLGVNVFLSHAQLLSGGATGLGLLVEYTTNIPAGITLFLINIPLLAVSFKKLSRSFTIYTTIGMLSLSISLMITKPIASAINIDGLDLLLYCIYGGVLCGIGYGLVFLRNGSTGGTDVVTMLIRKKHSNFNIGSLGFSLNVIIIIIGAFIFGLPQALYTLISLFIQSIVLDKMLKGFSSKKLLLILTKKEADIINYVIKDLHRGVTSLLAEGEYTHDRKKMLYCIVTARQMVELKNTIYQIDPSAFITIVDISEVRGKGFMNI</sequence>
<dbReference type="PIRSF" id="PIRSF006483">
    <property type="entry name" value="Membrane_protein_YitT"/>
    <property type="match status" value="1"/>
</dbReference>
<evidence type="ECO:0000256" key="6">
    <source>
        <dbReference type="SAM" id="Phobius"/>
    </source>
</evidence>
<evidence type="ECO:0000256" key="3">
    <source>
        <dbReference type="ARBA" id="ARBA00022692"/>
    </source>
</evidence>
<feature type="transmembrane region" description="Helical" evidence="6">
    <location>
        <begin position="153"/>
        <end position="174"/>
    </location>
</feature>
<evidence type="ECO:0000259" key="7">
    <source>
        <dbReference type="Pfam" id="PF10035"/>
    </source>
</evidence>
<gene>
    <name evidence="8" type="ORF">CBU02nite_12700</name>
</gene>
<proteinExistence type="predicted"/>
<accession>A0A512TKI7</accession>
<keyword evidence="3 6" id="KW-0812">Transmembrane</keyword>
<evidence type="ECO:0000256" key="5">
    <source>
        <dbReference type="ARBA" id="ARBA00023136"/>
    </source>
</evidence>
<keyword evidence="2" id="KW-1003">Cell membrane</keyword>
<comment type="subcellular location">
    <subcellularLocation>
        <location evidence="1">Cell membrane</location>
        <topology evidence="1">Multi-pass membrane protein</topology>
    </subcellularLocation>
</comment>
<dbReference type="PANTHER" id="PTHR33545">
    <property type="entry name" value="UPF0750 MEMBRANE PROTEIN YITT-RELATED"/>
    <property type="match status" value="1"/>
</dbReference>
<dbReference type="AlphaFoldDB" id="A0A512TKI7"/>
<dbReference type="Proteomes" id="UP000321089">
    <property type="component" value="Unassembled WGS sequence"/>
</dbReference>
<dbReference type="CDD" id="cd16380">
    <property type="entry name" value="YitT_C"/>
    <property type="match status" value="1"/>
</dbReference>
<dbReference type="RefSeq" id="WP_146868156.1">
    <property type="nucleotide sequence ID" value="NZ_BKBC01000012.1"/>
</dbReference>
<reference evidence="8 9" key="1">
    <citation type="submission" date="2019-07" db="EMBL/GenBank/DDBJ databases">
        <title>Whole genome shotgun sequence of Clostridium butyricum NBRC 3858.</title>
        <authorList>
            <person name="Hosoyama A."/>
            <person name="Uohara A."/>
            <person name="Ohji S."/>
            <person name="Ichikawa N."/>
        </authorList>
    </citation>
    <scope>NUCLEOTIDE SEQUENCE [LARGE SCALE GENOMIC DNA]</scope>
    <source>
        <strain evidence="8 9">NBRC 3858</strain>
    </source>
</reference>
<dbReference type="Pfam" id="PF02588">
    <property type="entry name" value="YitT_membrane"/>
    <property type="match status" value="1"/>
</dbReference>
<dbReference type="InterPro" id="IPR015867">
    <property type="entry name" value="N-reg_PII/ATP_PRibTrfase_C"/>
</dbReference>
<dbReference type="GO" id="GO:0005886">
    <property type="term" value="C:plasma membrane"/>
    <property type="evidence" value="ECO:0007669"/>
    <property type="project" value="UniProtKB-SubCell"/>
</dbReference>
<comment type="caution">
    <text evidence="8">The sequence shown here is derived from an EMBL/GenBank/DDBJ whole genome shotgun (WGS) entry which is preliminary data.</text>
</comment>
<feature type="transmembrane region" description="Helical" evidence="6">
    <location>
        <begin position="55"/>
        <end position="73"/>
    </location>
</feature>
<dbReference type="Pfam" id="PF10035">
    <property type="entry name" value="DUF2179"/>
    <property type="match status" value="1"/>
</dbReference>
<dbReference type="EMBL" id="BKBC01000012">
    <property type="protein sequence ID" value="GEQ20764.1"/>
    <property type="molecule type" value="Genomic_DNA"/>
</dbReference>
<dbReference type="Gene3D" id="3.30.70.120">
    <property type="match status" value="1"/>
</dbReference>
<name>A0A512TKI7_CLOBU</name>
<evidence type="ECO:0000256" key="1">
    <source>
        <dbReference type="ARBA" id="ARBA00004651"/>
    </source>
</evidence>